<proteinExistence type="predicted"/>
<protein>
    <submittedName>
        <fullName evidence="1">Uncharacterized protein</fullName>
    </submittedName>
</protein>
<keyword evidence="2" id="KW-1185">Reference proteome</keyword>
<dbReference type="Proteomes" id="UP000327157">
    <property type="component" value="Chromosome 15"/>
</dbReference>
<accession>A0A5N5GSS0</accession>
<dbReference type="EMBL" id="SMOL01000401">
    <property type="protein sequence ID" value="KAB2616951.1"/>
    <property type="molecule type" value="Genomic_DNA"/>
</dbReference>
<organism evidence="1 2">
    <name type="scientific">Pyrus ussuriensis x Pyrus communis</name>
    <dbReference type="NCBI Taxonomy" id="2448454"/>
    <lineage>
        <taxon>Eukaryota</taxon>
        <taxon>Viridiplantae</taxon>
        <taxon>Streptophyta</taxon>
        <taxon>Embryophyta</taxon>
        <taxon>Tracheophyta</taxon>
        <taxon>Spermatophyta</taxon>
        <taxon>Magnoliopsida</taxon>
        <taxon>eudicotyledons</taxon>
        <taxon>Gunneridae</taxon>
        <taxon>Pentapetalae</taxon>
        <taxon>rosids</taxon>
        <taxon>fabids</taxon>
        <taxon>Rosales</taxon>
        <taxon>Rosaceae</taxon>
        <taxon>Amygdaloideae</taxon>
        <taxon>Maleae</taxon>
        <taxon>Pyrus</taxon>
    </lineage>
</organism>
<reference evidence="1 2" key="1">
    <citation type="submission" date="2019-09" db="EMBL/GenBank/DDBJ databases">
        <authorList>
            <person name="Ou C."/>
        </authorList>
    </citation>
    <scope>NUCLEOTIDE SEQUENCE [LARGE SCALE GENOMIC DNA]</scope>
    <source>
        <strain evidence="1">S2</strain>
        <tissue evidence="1">Leaf</tissue>
    </source>
</reference>
<name>A0A5N5GSS0_9ROSA</name>
<reference evidence="1 2" key="3">
    <citation type="submission" date="2019-11" db="EMBL/GenBank/DDBJ databases">
        <title>A de novo genome assembly of a pear dwarfing rootstock.</title>
        <authorList>
            <person name="Wang F."/>
            <person name="Wang J."/>
            <person name="Li S."/>
            <person name="Zhang Y."/>
            <person name="Fang M."/>
            <person name="Ma L."/>
            <person name="Zhao Y."/>
            <person name="Jiang S."/>
        </authorList>
    </citation>
    <scope>NUCLEOTIDE SEQUENCE [LARGE SCALE GENOMIC DNA]</scope>
    <source>
        <strain evidence="1">S2</strain>
        <tissue evidence="1">Leaf</tissue>
    </source>
</reference>
<gene>
    <name evidence="1" type="ORF">D8674_012820</name>
</gene>
<evidence type="ECO:0000313" key="1">
    <source>
        <dbReference type="EMBL" id="KAB2616951.1"/>
    </source>
</evidence>
<comment type="caution">
    <text evidence="1">The sequence shown here is derived from an EMBL/GenBank/DDBJ whole genome shotgun (WGS) entry which is preliminary data.</text>
</comment>
<evidence type="ECO:0000313" key="2">
    <source>
        <dbReference type="Proteomes" id="UP000327157"/>
    </source>
</evidence>
<dbReference type="AlphaFoldDB" id="A0A5N5GSS0"/>
<reference evidence="2" key="2">
    <citation type="submission" date="2019-10" db="EMBL/GenBank/DDBJ databases">
        <title>A de novo genome assembly of a pear dwarfing rootstock.</title>
        <authorList>
            <person name="Wang F."/>
            <person name="Wang J."/>
            <person name="Li S."/>
            <person name="Zhang Y."/>
            <person name="Fang M."/>
            <person name="Ma L."/>
            <person name="Zhao Y."/>
            <person name="Jiang S."/>
        </authorList>
    </citation>
    <scope>NUCLEOTIDE SEQUENCE [LARGE SCALE GENOMIC DNA]</scope>
</reference>
<sequence length="78" mass="8701">MSWNSIGHYQRSLHILGNTPEAIISWLEKDRKTNPGQSHSINSSDIIWKCFVVLDFVNSAELSSAELDSNSKIILGTV</sequence>